<reference evidence="2" key="1">
    <citation type="submission" date="2022-08" db="UniProtKB">
        <authorList>
            <consortium name="EnsemblMetazoa"/>
        </authorList>
    </citation>
    <scope>IDENTIFICATION</scope>
</reference>
<keyword evidence="1" id="KW-0732">Signal</keyword>
<dbReference type="EnsemblMetazoa" id="ACOM027732-RA">
    <property type="protein sequence ID" value="ACOM027732-PA.1"/>
    <property type="gene ID" value="ACOM027732"/>
</dbReference>
<proteinExistence type="predicted"/>
<evidence type="ECO:0000256" key="1">
    <source>
        <dbReference type="SAM" id="SignalP"/>
    </source>
</evidence>
<feature type="chain" id="PRO_5036484769" evidence="1">
    <location>
        <begin position="18"/>
        <end position="346"/>
    </location>
</feature>
<dbReference type="AlphaFoldDB" id="A0A8W7P9U9"/>
<feature type="signal peptide" evidence="1">
    <location>
        <begin position="1"/>
        <end position="17"/>
    </location>
</feature>
<dbReference type="Proteomes" id="UP000075882">
    <property type="component" value="Unassembled WGS sequence"/>
</dbReference>
<protein>
    <submittedName>
        <fullName evidence="2">Uncharacterized protein</fullName>
    </submittedName>
</protein>
<dbReference type="VEuPathDB" id="VectorBase:ACON2_032725"/>
<evidence type="ECO:0000313" key="2">
    <source>
        <dbReference type="EnsemblMetazoa" id="ACOM027732-PA.1"/>
    </source>
</evidence>
<accession>A0A8W7P9U9</accession>
<sequence length="346" mass="36291">MASKFVLIVASLACVNAGYIPSDHSHLSYGVAPAVSYSNVIKNVASVPVLSKTILPEPQLYHEYAQTAPSVVVSKPLALTNPLPVSYAAPHSLYQAPALEYTKPLSYGPYAKTVIAAEPTYAKTVIAAEPAYAKTVIAAEPTYAKTIVSEPIYTKNVFAKPIYPAKTLIAEPVYGKSILAQPAPIYGGKVLSYGPQVAYGGYGAHGCYIPAYSAGLPHAGLPLGYGSPLPYGSVLSAPHAVVPLAQASHLHVQTPALNNFIHPASHLAVPGGKTTLTKTFVSTPTYVTSHVSERVHTDEPVKPVAAPVYAYGKNVIGAVAPLAYPDHAYHGVPNGAYGAGYYGHVY</sequence>
<organism evidence="2">
    <name type="scientific">Anopheles coluzzii</name>
    <name type="common">African malaria mosquito</name>
    <dbReference type="NCBI Taxonomy" id="1518534"/>
    <lineage>
        <taxon>Eukaryota</taxon>
        <taxon>Metazoa</taxon>
        <taxon>Ecdysozoa</taxon>
        <taxon>Arthropoda</taxon>
        <taxon>Hexapoda</taxon>
        <taxon>Insecta</taxon>
        <taxon>Pterygota</taxon>
        <taxon>Neoptera</taxon>
        <taxon>Endopterygota</taxon>
        <taxon>Diptera</taxon>
        <taxon>Nematocera</taxon>
        <taxon>Culicoidea</taxon>
        <taxon>Culicidae</taxon>
        <taxon>Anophelinae</taxon>
        <taxon>Anopheles</taxon>
    </lineage>
</organism>
<name>A0A8W7P9U9_ANOCL</name>